<dbReference type="EMBL" id="CP059893">
    <property type="protein sequence ID" value="QNJ90009.1"/>
    <property type="molecule type" value="Genomic_DNA"/>
</dbReference>
<evidence type="ECO:0000313" key="3">
    <source>
        <dbReference type="Proteomes" id="UP000515498"/>
    </source>
</evidence>
<sequence>MTSDRKRKKDARAYKASHDSTYGDALRAVAISPGRGRRRRRATKALRVPASTLVEALARFLDRRPPATPDVVNLVEETLTKLEEVPSRRRPLQDDLTHALTTADDKAVEIPEVIPSLRGAARFLKSLLAEVDNTELIAVATDLGVSERTVNYAAFLIHNEQRRSTTVDTGTERDSFLSVDSPEAEAEESERDARRDAQKRAQTDTVARLRNHNEGAWEPIDRDTLRLAIALDLAEMGDAFLTVSESPEPPPTLTWRPLAGGCTRADMLIPKTTMPLSAVAEPNLRHASEPGSTPEFYRPDRRRATFAYTCYVGVFTAEVNEFDSFGREFDQYDIDSAYASAAAAQFACAHMVGRIASNAYSARSYPDGRVLIPRQAGQPDDETTLVFDLSIALHYSRHDITRVDKLWVSSPHVSEDDVLSVTALALDSHSFACPRPSDAANSVTVEQETFQDYLATQGVRMTNSALTYLAGTADAGAGGQSLSDRHTAGMNAVLTTRGLRAVVSELQPQYPALEEWILATNNLQEVTDVITDISRLTALLVGFDEEASRADG</sequence>
<gene>
    <name evidence="2" type="ORF">HZU40_00705</name>
</gene>
<organism evidence="2 3">
    <name type="scientific">Mycolicibacterium fluoranthenivorans</name>
    <dbReference type="NCBI Taxonomy" id="258505"/>
    <lineage>
        <taxon>Bacteria</taxon>
        <taxon>Bacillati</taxon>
        <taxon>Actinomycetota</taxon>
        <taxon>Actinomycetes</taxon>
        <taxon>Mycobacteriales</taxon>
        <taxon>Mycobacteriaceae</taxon>
        <taxon>Mycolicibacterium</taxon>
    </lineage>
</organism>
<dbReference type="AlphaFoldDB" id="A0A7G8P6P3"/>
<feature type="region of interest" description="Disordered" evidence="1">
    <location>
        <begin position="163"/>
        <end position="206"/>
    </location>
</feature>
<evidence type="ECO:0000313" key="2">
    <source>
        <dbReference type="EMBL" id="QNJ90009.1"/>
    </source>
</evidence>
<proteinExistence type="predicted"/>
<protein>
    <submittedName>
        <fullName evidence="2">Uncharacterized protein</fullName>
    </submittedName>
</protein>
<dbReference type="KEGG" id="mflu:HZU40_00705"/>
<accession>A0A7G8P6P3</accession>
<keyword evidence="2" id="KW-0614">Plasmid</keyword>
<evidence type="ECO:0000256" key="1">
    <source>
        <dbReference type="SAM" id="MobiDB-lite"/>
    </source>
</evidence>
<feature type="compositionally biased region" description="Basic and acidic residues" evidence="1">
    <location>
        <begin position="191"/>
        <end position="202"/>
    </location>
</feature>
<reference evidence="2 3" key="1">
    <citation type="submission" date="2020-07" db="EMBL/GenBank/DDBJ databases">
        <title>Draft genome sequence of four isobutane-metabolizing strains capable of cometabolically degrading diverse ether contaminants.</title>
        <authorList>
            <person name="Chen W."/>
            <person name="Faulkner N."/>
            <person name="Smith C."/>
            <person name="Hyman M."/>
        </authorList>
    </citation>
    <scope>NUCLEOTIDE SEQUENCE [LARGE SCALE GENOMIC DNA]</scope>
    <source>
        <strain evidence="2 3">2A</strain>
        <plasmid evidence="2 3">unnamed2</plasmid>
    </source>
</reference>
<dbReference type="Proteomes" id="UP000515498">
    <property type="component" value="Plasmid unnamed2"/>
</dbReference>
<name>A0A7G8P6P3_9MYCO</name>
<geneLocation type="plasmid" evidence="2 3">
    <name>unnamed2</name>
</geneLocation>
<dbReference type="RefSeq" id="WP_187095160.1">
    <property type="nucleotide sequence ID" value="NZ_CP059893.1"/>
</dbReference>
<feature type="compositionally biased region" description="Basic and acidic residues" evidence="1">
    <location>
        <begin position="163"/>
        <end position="175"/>
    </location>
</feature>